<protein>
    <submittedName>
        <fullName evidence="1">Uncharacterized protein</fullName>
    </submittedName>
</protein>
<dbReference type="AlphaFoldDB" id="A0A0F8YJX5"/>
<comment type="caution">
    <text evidence="1">The sequence shown here is derived from an EMBL/GenBank/DDBJ whole genome shotgun (WGS) entry which is preliminary data.</text>
</comment>
<dbReference type="EMBL" id="LAZR01053001">
    <property type="protein sequence ID" value="KKK81712.1"/>
    <property type="molecule type" value="Genomic_DNA"/>
</dbReference>
<organism evidence="1">
    <name type="scientific">marine sediment metagenome</name>
    <dbReference type="NCBI Taxonomy" id="412755"/>
    <lineage>
        <taxon>unclassified sequences</taxon>
        <taxon>metagenomes</taxon>
        <taxon>ecological metagenomes</taxon>
    </lineage>
</organism>
<accession>A0A0F8YJX5</accession>
<evidence type="ECO:0000313" key="1">
    <source>
        <dbReference type="EMBL" id="KKK81712.1"/>
    </source>
</evidence>
<gene>
    <name evidence="1" type="ORF">LCGC14_2810700</name>
</gene>
<proteinExistence type="predicted"/>
<reference evidence="1" key="1">
    <citation type="journal article" date="2015" name="Nature">
        <title>Complex archaea that bridge the gap between prokaryotes and eukaryotes.</title>
        <authorList>
            <person name="Spang A."/>
            <person name="Saw J.H."/>
            <person name="Jorgensen S.L."/>
            <person name="Zaremba-Niedzwiedzka K."/>
            <person name="Martijn J."/>
            <person name="Lind A.E."/>
            <person name="van Eijk R."/>
            <person name="Schleper C."/>
            <person name="Guy L."/>
            <person name="Ettema T.J."/>
        </authorList>
    </citation>
    <scope>NUCLEOTIDE SEQUENCE</scope>
</reference>
<name>A0A0F8YJX5_9ZZZZ</name>
<sequence length="123" mass="14596">MTKFTYRNRIIGGEAEALPELAEHIEALIPDHQCVLHRILTDFDFINWEVVFQPSRDLFSCNAIIVKPLKLIVIANHLVKKEIIVSFYHEIIHGLYPMYEDPSEEYIEGMAHQWYEEDYYKIK</sequence>